<proteinExistence type="predicted"/>
<dbReference type="Proteomes" id="UP000320778">
    <property type="component" value="Segment"/>
</dbReference>
<keyword evidence="2" id="KW-1185">Reference proteome</keyword>
<evidence type="ECO:0000313" key="1">
    <source>
        <dbReference type="EMBL" id="QDH46981.1"/>
    </source>
</evidence>
<evidence type="ECO:0000313" key="2">
    <source>
        <dbReference type="Proteomes" id="UP000320778"/>
    </source>
</evidence>
<protein>
    <submittedName>
        <fullName evidence="1">DUF1738 domain-containing protein</fullName>
    </submittedName>
</protein>
<sequence length="64" mass="7411">MKMAYAEVRGCIEVMIDGQPCVEEAPMEFADFYGLYVQDDRGLMIWHSDYPTEEKALKAKEDFV</sequence>
<organism evidence="1 2">
    <name type="scientific">Aeromonas phage LAh_9</name>
    <dbReference type="NCBI Taxonomy" id="2591033"/>
    <lineage>
        <taxon>Viruses</taxon>
        <taxon>Duplodnaviria</taxon>
        <taxon>Heunggongvirae</taxon>
        <taxon>Uroviricota</taxon>
        <taxon>Caudoviricetes</taxon>
        <taxon>Grimontviridae</taxon>
        <taxon>Lahexavirus</taxon>
        <taxon>Lahexavirus LAh9</taxon>
    </lineage>
</organism>
<name>A0A514A131_9CAUD</name>
<reference evidence="1 2" key="1">
    <citation type="submission" date="2019-04" db="EMBL/GenBank/DDBJ databases">
        <title>Novel bacteriophages capable of disrupting biofilms from clinical strains of Aeromonas hydrophila with intrinsic antibiotic resistance.</title>
        <authorList>
            <person name="Kabwe M."/>
            <person name="Brown T.L."/>
            <person name="Speirs L."/>
            <person name="Ku H."/>
            <person name="Leach M."/>
            <person name="Chan H.T."/>
            <person name="Petrovski S."/>
            <person name="Lock P."/>
            <person name="Tucci J."/>
        </authorList>
    </citation>
    <scope>NUCLEOTIDE SEQUENCE [LARGE SCALE GENOMIC DNA]</scope>
</reference>
<accession>A0A514A131</accession>
<gene>
    <name evidence="1" type="ORF">LAh9_93</name>
</gene>
<dbReference type="EMBL" id="MK838115">
    <property type="protein sequence ID" value="QDH46981.1"/>
    <property type="molecule type" value="Genomic_DNA"/>
</dbReference>